<dbReference type="Proteomes" id="UP000321723">
    <property type="component" value="Unassembled WGS sequence"/>
</dbReference>
<sequence>MNEHDLHAALGDLAGRGADEQAARLRAATGLSAERVVAVAGRRRRVRVAAAGGSALAVVAALVLGGAALAERPEPLPAAPGPTRTPSPTPSPSPSPTPTASAPATALPAGDPAAPFGTCGSLLASAPPRDDRWVVAGGPRAERVDVGEPLPVSAMVQGALSVNWEPTGANVGLLEDSGPEVLVLRDGVVVAGGDLYGDVPAGYGSYYAEAGIHAVYFAGTLPLTSCQDGGDLPPGDYQVVTSALALPLGDDAAVLDTPLEVLAAQHEADWVRVVGDPEPFSVVASGAPATTPPAPVLDAALVPEPACGAAPVVSDTGRTLTLDAPPPTSTGPGAVVSAPGVLTYLGPDRLRAHLRLGVQYLMERDGVVVGGSRLHYDGYWGFVDLGTGATLPVPEETDLVACEGEFLGEQPLPPGTYTVHPVLPMTAAEIRSPGGTVDLTGGQQLVVRGEPFPLVVE</sequence>
<feature type="region of interest" description="Disordered" evidence="1">
    <location>
        <begin position="73"/>
        <end position="111"/>
    </location>
</feature>
<comment type="caution">
    <text evidence="3">The sequence shown here is derived from an EMBL/GenBank/DDBJ whole genome shotgun (WGS) entry which is preliminary data.</text>
</comment>
<evidence type="ECO:0000313" key="6">
    <source>
        <dbReference type="Proteomes" id="UP000564629"/>
    </source>
</evidence>
<evidence type="ECO:0000256" key="2">
    <source>
        <dbReference type="SAM" id="Phobius"/>
    </source>
</evidence>
<keyword evidence="2" id="KW-0812">Transmembrane</keyword>
<dbReference type="RefSeq" id="WP_183834835.1">
    <property type="nucleotide sequence ID" value="NZ_BJVQ01000006.1"/>
</dbReference>
<reference evidence="4 6" key="2">
    <citation type="submission" date="2020-08" db="EMBL/GenBank/DDBJ databases">
        <title>Sequencing the genomes of 1000 actinobacteria strains.</title>
        <authorList>
            <person name="Klenk H.-P."/>
        </authorList>
    </citation>
    <scope>NUCLEOTIDE SEQUENCE [LARGE SCALE GENOMIC DNA]</scope>
    <source>
        <strain evidence="4 6">DSM 9581</strain>
    </source>
</reference>
<keyword evidence="5" id="KW-1185">Reference proteome</keyword>
<organism evidence="3 5">
    <name type="scientific">Cellulomonas hominis</name>
    <dbReference type="NCBI Taxonomy" id="156981"/>
    <lineage>
        <taxon>Bacteria</taxon>
        <taxon>Bacillati</taxon>
        <taxon>Actinomycetota</taxon>
        <taxon>Actinomycetes</taxon>
        <taxon>Micrococcales</taxon>
        <taxon>Cellulomonadaceae</taxon>
        <taxon>Cellulomonas</taxon>
    </lineage>
</organism>
<keyword evidence="2" id="KW-0472">Membrane</keyword>
<protein>
    <submittedName>
        <fullName evidence="3">Uncharacterized protein</fullName>
    </submittedName>
</protein>
<evidence type="ECO:0000313" key="4">
    <source>
        <dbReference type="EMBL" id="MBB5472437.1"/>
    </source>
</evidence>
<evidence type="ECO:0000313" key="3">
    <source>
        <dbReference type="EMBL" id="GEL45626.1"/>
    </source>
</evidence>
<feature type="transmembrane region" description="Helical" evidence="2">
    <location>
        <begin position="48"/>
        <end position="70"/>
    </location>
</feature>
<dbReference type="EMBL" id="BJVQ01000006">
    <property type="protein sequence ID" value="GEL45626.1"/>
    <property type="molecule type" value="Genomic_DNA"/>
</dbReference>
<dbReference type="AlphaFoldDB" id="A0A511F8J9"/>
<evidence type="ECO:0000256" key="1">
    <source>
        <dbReference type="SAM" id="MobiDB-lite"/>
    </source>
</evidence>
<accession>A0A511F8J9</accession>
<proteinExistence type="predicted"/>
<dbReference type="Proteomes" id="UP000564629">
    <property type="component" value="Unassembled WGS sequence"/>
</dbReference>
<gene>
    <name evidence="3" type="ORF">CHO01_07420</name>
    <name evidence="4" type="ORF">HNR08_001173</name>
</gene>
<feature type="compositionally biased region" description="Pro residues" evidence="1">
    <location>
        <begin position="75"/>
        <end position="97"/>
    </location>
</feature>
<keyword evidence="2" id="KW-1133">Transmembrane helix</keyword>
<feature type="compositionally biased region" description="Low complexity" evidence="1">
    <location>
        <begin position="98"/>
        <end position="109"/>
    </location>
</feature>
<evidence type="ECO:0000313" key="5">
    <source>
        <dbReference type="Proteomes" id="UP000321723"/>
    </source>
</evidence>
<name>A0A511F8J9_9CELL</name>
<dbReference type="EMBL" id="JACHDN010000001">
    <property type="protein sequence ID" value="MBB5472437.1"/>
    <property type="molecule type" value="Genomic_DNA"/>
</dbReference>
<reference evidence="3 5" key="1">
    <citation type="submission" date="2019-07" db="EMBL/GenBank/DDBJ databases">
        <title>Whole genome shotgun sequence of Cellulomonas hominis NBRC 16055.</title>
        <authorList>
            <person name="Hosoyama A."/>
            <person name="Uohara A."/>
            <person name="Ohji S."/>
            <person name="Ichikawa N."/>
        </authorList>
    </citation>
    <scope>NUCLEOTIDE SEQUENCE [LARGE SCALE GENOMIC DNA]</scope>
    <source>
        <strain evidence="3 5">NBRC 16055</strain>
    </source>
</reference>